<evidence type="ECO:0000313" key="2">
    <source>
        <dbReference type="EMBL" id="GMN65241.1"/>
    </source>
</evidence>
<comment type="caution">
    <text evidence="2">The sequence shown here is derived from an EMBL/GenBank/DDBJ whole genome shotgun (WGS) entry which is preliminary data.</text>
</comment>
<proteinExistence type="predicted"/>
<organism evidence="2 3">
    <name type="scientific">Ficus carica</name>
    <name type="common">Common fig</name>
    <dbReference type="NCBI Taxonomy" id="3494"/>
    <lineage>
        <taxon>Eukaryota</taxon>
        <taxon>Viridiplantae</taxon>
        <taxon>Streptophyta</taxon>
        <taxon>Embryophyta</taxon>
        <taxon>Tracheophyta</taxon>
        <taxon>Spermatophyta</taxon>
        <taxon>Magnoliopsida</taxon>
        <taxon>eudicotyledons</taxon>
        <taxon>Gunneridae</taxon>
        <taxon>Pentapetalae</taxon>
        <taxon>rosids</taxon>
        <taxon>fabids</taxon>
        <taxon>Rosales</taxon>
        <taxon>Moraceae</taxon>
        <taxon>Ficeae</taxon>
        <taxon>Ficus</taxon>
    </lineage>
</organism>
<gene>
    <name evidence="2" type="ORF">TIFTF001_034320</name>
</gene>
<dbReference type="Proteomes" id="UP001187192">
    <property type="component" value="Unassembled WGS sequence"/>
</dbReference>
<dbReference type="EMBL" id="BTGU01000222">
    <property type="protein sequence ID" value="GMN65241.1"/>
    <property type="molecule type" value="Genomic_DNA"/>
</dbReference>
<protein>
    <submittedName>
        <fullName evidence="2">Uncharacterized protein</fullName>
    </submittedName>
</protein>
<dbReference type="AlphaFoldDB" id="A0AA88JAG2"/>
<keyword evidence="1" id="KW-0732">Signal</keyword>
<evidence type="ECO:0000313" key="3">
    <source>
        <dbReference type="Proteomes" id="UP001187192"/>
    </source>
</evidence>
<keyword evidence="3" id="KW-1185">Reference proteome</keyword>
<accession>A0AA88JAG2</accession>
<sequence length="199" mass="20999">MAPMSTCTVWVSAWTFPVRISAWVGLRCARSPLWRRGGLVLCEPVGAGLSSSWMSWCPPSSAKMLMPEMVPAATPNVFPAGPDARGDPAGSATLGTRSVRRSVGATGLIDGRHVALGPGHGRRLRLVGCQYNQCQITNDHLGHNMEAGAGAILAEGVRALRAVATRVPGSDSYCLLGQIGIPKAAAIRAEKAVRWSEMI</sequence>
<reference evidence="2" key="1">
    <citation type="submission" date="2023-07" db="EMBL/GenBank/DDBJ databases">
        <title>draft genome sequence of fig (Ficus carica).</title>
        <authorList>
            <person name="Takahashi T."/>
            <person name="Nishimura K."/>
        </authorList>
    </citation>
    <scope>NUCLEOTIDE SEQUENCE</scope>
</reference>
<feature type="signal peptide" evidence="1">
    <location>
        <begin position="1"/>
        <end position="22"/>
    </location>
</feature>
<evidence type="ECO:0000256" key="1">
    <source>
        <dbReference type="SAM" id="SignalP"/>
    </source>
</evidence>
<name>A0AA88JAG2_FICCA</name>
<feature type="chain" id="PRO_5041660523" evidence="1">
    <location>
        <begin position="23"/>
        <end position="199"/>
    </location>
</feature>